<evidence type="ECO:0000256" key="8">
    <source>
        <dbReference type="ARBA" id="ARBA00022684"/>
    </source>
</evidence>
<dbReference type="Pfam" id="PF04107">
    <property type="entry name" value="GCS2"/>
    <property type="match status" value="1"/>
</dbReference>
<dbReference type="GO" id="GO:0005524">
    <property type="term" value="F:ATP binding"/>
    <property type="evidence" value="ECO:0007669"/>
    <property type="project" value="UniProtKB-UniRule"/>
</dbReference>
<dbReference type="GO" id="GO:0004357">
    <property type="term" value="F:glutamate-cysteine ligase activity"/>
    <property type="evidence" value="ECO:0007669"/>
    <property type="project" value="UniProtKB-UniRule"/>
</dbReference>
<evidence type="ECO:0000256" key="6">
    <source>
        <dbReference type="ARBA" id="ARBA00022598"/>
    </source>
</evidence>
<evidence type="ECO:0000256" key="3">
    <source>
        <dbReference type="ARBA" id="ARBA00010253"/>
    </source>
</evidence>
<dbReference type="NCBIfam" id="TIGR01436">
    <property type="entry name" value="glu_cys_lig_pln"/>
    <property type="match status" value="1"/>
</dbReference>
<keyword evidence="5 13" id="KW-0150">Chloroplast</keyword>
<proteinExistence type="inferred from homology"/>
<evidence type="ECO:0000256" key="7">
    <source>
        <dbReference type="ARBA" id="ARBA00022640"/>
    </source>
</evidence>
<keyword evidence="7" id="KW-0934">Plastid</keyword>
<sequence>MECMRADIFTAHSARAHFRANTAGLRAAFGRPAARLTPRRAKVACSATTVGSNEKLKYEDLVNYIGSGCKPKEEWRIGTEHEKFGFKTKDFSRMGYPEVQQLLNGLRTRFGWEPIMEGENIIGVKLDGQSVTLEPGGQFELSGAPLDSLHKTCAEVNSHLYQVKAIAEEMDVGFLGLGFDPKWAVSETPVMPKGRYGIMKAYMPTVGSMGLDMMFRTCTVQVNLDFSSEQDMVEKLRIGLALQPIATALFANSPFKDNAPHGLLSYRSHVWKDTDNDRTGDLPWVFEDGMGFARYVDWVLDVPMYFIYRNGVYMDATGLSFRDWMEGKCPLLPGEYPTLDDWEQHLSTVFPEVRLKKFLEMRGADSGPFGRICALPALWVGLLYDDAAQAEALAMVSDWTAEERAAMKAGVSYTGLKTPFRGGTVQDLALDALRIARGGLERRGIGEEVFLKTLQANAESGMTMADELLLKYNGEWEGNINRVYQDDLVIY</sequence>
<dbReference type="PIRSF" id="PIRSF017901">
    <property type="entry name" value="GCL"/>
    <property type="match status" value="1"/>
</dbReference>
<keyword evidence="10 13" id="KW-0067">ATP-binding</keyword>
<comment type="subunit">
    <text evidence="4">Homodimer or monomer when oxidized or reduced, respectively.</text>
</comment>
<reference evidence="15" key="1">
    <citation type="submission" date="2021-01" db="EMBL/GenBank/DDBJ databases">
        <authorList>
            <person name="Corre E."/>
            <person name="Pelletier E."/>
            <person name="Niang G."/>
            <person name="Scheremetjew M."/>
            <person name="Finn R."/>
            <person name="Kale V."/>
            <person name="Holt S."/>
            <person name="Cochrane G."/>
            <person name="Meng A."/>
            <person name="Brown T."/>
            <person name="Cohen L."/>
        </authorList>
    </citation>
    <scope>NUCLEOTIDE SEQUENCE</scope>
    <source>
        <strain evidence="15">CCMP722</strain>
    </source>
</reference>
<evidence type="ECO:0000256" key="1">
    <source>
        <dbReference type="ARBA" id="ARBA00004229"/>
    </source>
</evidence>
<evidence type="ECO:0000256" key="2">
    <source>
        <dbReference type="ARBA" id="ARBA00005006"/>
    </source>
</evidence>
<keyword evidence="6 13" id="KW-0436">Ligase</keyword>
<evidence type="ECO:0000256" key="9">
    <source>
        <dbReference type="ARBA" id="ARBA00022741"/>
    </source>
</evidence>
<dbReference type="InterPro" id="IPR035434">
    <property type="entry name" value="GCL_bact_plant"/>
</dbReference>
<evidence type="ECO:0000256" key="4">
    <source>
        <dbReference type="ARBA" id="ARBA00011153"/>
    </source>
</evidence>
<dbReference type="SUPFAM" id="SSF55931">
    <property type="entry name" value="Glutamine synthetase/guanido kinase"/>
    <property type="match status" value="1"/>
</dbReference>
<accession>A0A7S0QPH8</accession>
<dbReference type="InterPro" id="IPR006336">
    <property type="entry name" value="GCS2"/>
</dbReference>
<dbReference type="InterPro" id="IPR011556">
    <property type="entry name" value="Glut_cys_lig_pln_type"/>
</dbReference>
<keyword evidence="12 14" id="KW-1015">Disulfide bond</keyword>
<evidence type="ECO:0000256" key="12">
    <source>
        <dbReference type="ARBA" id="ARBA00023157"/>
    </source>
</evidence>
<comment type="pathway">
    <text evidence="2">Sulfur metabolism; glutathione biosynthesis; glutathione from L-cysteine and L-glutamate: step 1/2.</text>
</comment>
<dbReference type="UniPathway" id="UPA00142">
    <property type="reaction ID" value="UER00209"/>
</dbReference>
<keyword evidence="9 13" id="KW-0547">Nucleotide-binding</keyword>
<dbReference type="PANTHER" id="PTHR34378">
    <property type="entry name" value="GLUTAMATE--CYSTEINE LIGASE, CHLOROPLASTIC"/>
    <property type="match status" value="1"/>
</dbReference>
<evidence type="ECO:0000256" key="14">
    <source>
        <dbReference type="PIRSR" id="PIRSR017901-50"/>
    </source>
</evidence>
<dbReference type="AlphaFoldDB" id="A0A7S0QPH8"/>
<keyword evidence="8" id="KW-0317">Glutathione biosynthesis</keyword>
<evidence type="ECO:0000313" key="15">
    <source>
        <dbReference type="EMBL" id="CAD8651821.1"/>
    </source>
</evidence>
<dbReference type="GO" id="GO:0006750">
    <property type="term" value="P:glutathione biosynthetic process"/>
    <property type="evidence" value="ECO:0007669"/>
    <property type="project" value="UniProtKB-UniRule"/>
</dbReference>
<feature type="disulfide bond" evidence="14">
    <location>
        <begin position="153"/>
        <end position="373"/>
    </location>
</feature>
<dbReference type="EC" id="6.3.2.2" evidence="13"/>
<dbReference type="GO" id="GO:0009507">
    <property type="term" value="C:chloroplast"/>
    <property type="evidence" value="ECO:0007669"/>
    <property type="project" value="UniProtKB-SubCell"/>
</dbReference>
<evidence type="ECO:0000256" key="10">
    <source>
        <dbReference type="ARBA" id="ARBA00022840"/>
    </source>
</evidence>
<keyword evidence="11" id="KW-0809">Transit peptide</keyword>
<evidence type="ECO:0000256" key="5">
    <source>
        <dbReference type="ARBA" id="ARBA00022528"/>
    </source>
</evidence>
<evidence type="ECO:0000256" key="13">
    <source>
        <dbReference type="PIRNR" id="PIRNR017901"/>
    </source>
</evidence>
<dbReference type="EMBL" id="HBFA01004300">
    <property type="protein sequence ID" value="CAD8651821.1"/>
    <property type="molecule type" value="Transcribed_RNA"/>
</dbReference>
<dbReference type="InterPro" id="IPR014746">
    <property type="entry name" value="Gln_synth/guanido_kin_cat_dom"/>
</dbReference>
<gene>
    <name evidence="15" type="ORF">POBO1169_LOCUS2175</name>
</gene>
<dbReference type="PANTHER" id="PTHR34378:SF1">
    <property type="entry name" value="GLUTAMATE--CYSTEINE LIGASE, CHLOROPLASTIC"/>
    <property type="match status" value="1"/>
</dbReference>
<name>A0A7S0QPH8_9CHLO</name>
<comment type="similarity">
    <text evidence="3 13">Belongs to the carboxylate-amine ligase family. Glutamate--cysteine ligase type 2 subfamily.</text>
</comment>
<comment type="subcellular location">
    <subcellularLocation>
        <location evidence="1 13">Plastid</location>
        <location evidence="1 13">Chloroplast</location>
    </subcellularLocation>
</comment>
<organism evidence="15">
    <name type="scientific">Pyramimonas obovata</name>
    <dbReference type="NCBI Taxonomy" id="1411642"/>
    <lineage>
        <taxon>Eukaryota</taxon>
        <taxon>Viridiplantae</taxon>
        <taxon>Chlorophyta</taxon>
        <taxon>Pyramimonadophyceae</taxon>
        <taxon>Pyramimonadales</taxon>
        <taxon>Pyramimonadaceae</taxon>
        <taxon>Pyramimonas</taxon>
        <taxon>Pyramimonas incertae sedis</taxon>
    </lineage>
</organism>
<comment type="catalytic activity">
    <reaction evidence="13">
        <text>L-cysteine + L-glutamate + ATP = gamma-L-glutamyl-L-cysteine + ADP + phosphate + H(+)</text>
        <dbReference type="Rhea" id="RHEA:13285"/>
        <dbReference type="ChEBI" id="CHEBI:15378"/>
        <dbReference type="ChEBI" id="CHEBI:29985"/>
        <dbReference type="ChEBI" id="CHEBI:30616"/>
        <dbReference type="ChEBI" id="CHEBI:35235"/>
        <dbReference type="ChEBI" id="CHEBI:43474"/>
        <dbReference type="ChEBI" id="CHEBI:58173"/>
        <dbReference type="ChEBI" id="CHEBI:456216"/>
        <dbReference type="EC" id="6.3.2.2"/>
    </reaction>
</comment>
<evidence type="ECO:0000256" key="11">
    <source>
        <dbReference type="ARBA" id="ARBA00022946"/>
    </source>
</evidence>
<protein>
    <recommendedName>
        <fullName evidence="13">Glutamate--cysteine ligase</fullName>
        <ecNumber evidence="13">6.3.2.2</ecNumber>
    </recommendedName>
</protein>
<dbReference type="Gene3D" id="3.30.590.20">
    <property type="match status" value="1"/>
</dbReference>